<comment type="caution">
    <text evidence="1">The sequence shown here is derived from an EMBL/GenBank/DDBJ whole genome shotgun (WGS) entry which is preliminary data.</text>
</comment>
<sequence length="117" mass="13673">MACKNRKTRIKKKDVKKYRAILTRLHHTIDSFKDQVAGFDKVQTAIAAIKFDFNHPSPYVNHISTICSLLAERTKDSFILQHIHHNLCQDLELLKEGGRLNEHLNSYFEHAELFRKS</sequence>
<keyword evidence="2" id="KW-1185">Reference proteome</keyword>
<dbReference type="RefSeq" id="WP_150901737.1">
    <property type="nucleotide sequence ID" value="NZ_VTWT01000001.1"/>
</dbReference>
<name>A0A5N1J8I6_9BACT</name>
<evidence type="ECO:0000313" key="2">
    <source>
        <dbReference type="Proteomes" id="UP000326570"/>
    </source>
</evidence>
<reference evidence="1 2" key="1">
    <citation type="submission" date="2019-09" db="EMBL/GenBank/DDBJ databases">
        <title>Genome sequence of Adhaeribacter sp. M2.</title>
        <authorList>
            <person name="Srinivasan S."/>
        </authorList>
    </citation>
    <scope>NUCLEOTIDE SEQUENCE [LARGE SCALE GENOMIC DNA]</scope>
    <source>
        <strain evidence="1 2">M2</strain>
    </source>
</reference>
<dbReference type="AlphaFoldDB" id="A0A5N1J8I6"/>
<dbReference type="EMBL" id="VTWT01000001">
    <property type="protein sequence ID" value="KAA9345595.1"/>
    <property type="molecule type" value="Genomic_DNA"/>
</dbReference>
<organism evidence="1 2">
    <name type="scientific">Adhaeribacter soli</name>
    <dbReference type="NCBI Taxonomy" id="2607655"/>
    <lineage>
        <taxon>Bacteria</taxon>
        <taxon>Pseudomonadati</taxon>
        <taxon>Bacteroidota</taxon>
        <taxon>Cytophagia</taxon>
        <taxon>Cytophagales</taxon>
        <taxon>Hymenobacteraceae</taxon>
        <taxon>Adhaeribacter</taxon>
    </lineage>
</organism>
<dbReference type="Proteomes" id="UP000326570">
    <property type="component" value="Unassembled WGS sequence"/>
</dbReference>
<gene>
    <name evidence="1" type="ORF">F0P94_00460</name>
</gene>
<evidence type="ECO:0000313" key="1">
    <source>
        <dbReference type="EMBL" id="KAA9345595.1"/>
    </source>
</evidence>
<protein>
    <submittedName>
        <fullName evidence="1">Uncharacterized protein</fullName>
    </submittedName>
</protein>
<accession>A0A5N1J8I6</accession>
<proteinExistence type="predicted"/>